<comment type="caution">
    <text evidence="2">The sequence shown here is derived from an EMBL/GenBank/DDBJ whole genome shotgun (WGS) entry which is preliminary data.</text>
</comment>
<name>A0A0R0ARU3_9GAMM</name>
<reference evidence="2 3" key="1">
    <citation type="submission" date="2015-10" db="EMBL/GenBank/DDBJ databases">
        <title>Genome sequencing and analysis of members of genus Stenotrophomonas.</title>
        <authorList>
            <person name="Patil P.P."/>
            <person name="Midha S."/>
            <person name="Patil P.B."/>
        </authorList>
    </citation>
    <scope>NUCLEOTIDE SEQUENCE [LARGE SCALE GENOMIC DNA]</scope>
    <source>
        <strain evidence="2 3">JCM 16536</strain>
    </source>
</reference>
<dbReference type="EMBL" id="LLXU01000068">
    <property type="protein sequence ID" value="KRG44430.1"/>
    <property type="molecule type" value="Genomic_DNA"/>
</dbReference>
<evidence type="ECO:0000256" key="1">
    <source>
        <dbReference type="SAM" id="SignalP"/>
    </source>
</evidence>
<dbReference type="RefSeq" id="WP_057646149.1">
    <property type="nucleotide sequence ID" value="NZ_LLXU01000068.1"/>
</dbReference>
<proteinExistence type="predicted"/>
<dbReference type="Proteomes" id="UP000051802">
    <property type="component" value="Unassembled WGS sequence"/>
</dbReference>
<feature type="chain" id="PRO_5006391209" evidence="1">
    <location>
        <begin position="21"/>
        <end position="175"/>
    </location>
</feature>
<dbReference type="AlphaFoldDB" id="A0A0R0ARU3"/>
<evidence type="ECO:0000313" key="2">
    <source>
        <dbReference type="EMBL" id="KRG44430.1"/>
    </source>
</evidence>
<accession>A0A0R0ARU3</accession>
<evidence type="ECO:0000313" key="3">
    <source>
        <dbReference type="Proteomes" id="UP000051802"/>
    </source>
</evidence>
<dbReference type="OrthoDB" id="9963934at2"/>
<feature type="signal peptide" evidence="1">
    <location>
        <begin position="1"/>
        <end position="20"/>
    </location>
</feature>
<organism evidence="2 3">
    <name type="scientific">Stenotrophomonas panacihumi</name>
    <dbReference type="NCBI Taxonomy" id="676599"/>
    <lineage>
        <taxon>Bacteria</taxon>
        <taxon>Pseudomonadati</taxon>
        <taxon>Pseudomonadota</taxon>
        <taxon>Gammaproteobacteria</taxon>
        <taxon>Lysobacterales</taxon>
        <taxon>Lysobacteraceae</taxon>
        <taxon>Stenotrophomonas</taxon>
    </lineage>
</organism>
<gene>
    <name evidence="2" type="ORF">ARC20_08405</name>
</gene>
<keyword evidence="1" id="KW-0732">Signal</keyword>
<keyword evidence="3" id="KW-1185">Reference proteome</keyword>
<dbReference type="STRING" id="676599.ARC20_08405"/>
<sequence length="175" mass="18845">MRRFAYLWVLFSLVSGSLSAQSQEARFTSAAPSPLKRSVFIAPNETRFSGSAQITGRFELIREPGGEGLAGVSRVMFKPDADSRRVLPHEVATGPVRKLWIRNTDEAISALLPPAQRKDLSSGARKLTGTATIVIRSYRSAADCDQRGYDALFVSLVGAPGDAVAVSDVDEVSTC</sequence>
<protein>
    <submittedName>
        <fullName evidence="2">Uncharacterized protein</fullName>
    </submittedName>
</protein>